<dbReference type="Proteomes" id="UP000075391">
    <property type="component" value="Unassembled WGS sequence"/>
</dbReference>
<feature type="signal peptide" evidence="2">
    <location>
        <begin position="1"/>
        <end position="17"/>
    </location>
</feature>
<keyword evidence="2" id="KW-0732">Signal</keyword>
<keyword evidence="1" id="KW-0812">Transmembrane</keyword>
<dbReference type="OrthoDB" id="5290496at2"/>
<proteinExistence type="predicted"/>
<gene>
    <name evidence="3" type="ORF">AZI85_08520</name>
</gene>
<keyword evidence="1" id="KW-0472">Membrane</keyword>
<evidence type="ECO:0000256" key="1">
    <source>
        <dbReference type="SAM" id="Phobius"/>
    </source>
</evidence>
<dbReference type="EMBL" id="LUKF01000016">
    <property type="protein sequence ID" value="KYG62224.1"/>
    <property type="molecule type" value="Genomic_DNA"/>
</dbReference>
<organism evidence="3 4">
    <name type="scientific">Bdellovibrio bacteriovorus</name>
    <dbReference type="NCBI Taxonomy" id="959"/>
    <lineage>
        <taxon>Bacteria</taxon>
        <taxon>Pseudomonadati</taxon>
        <taxon>Bdellovibrionota</taxon>
        <taxon>Bdellovibrionia</taxon>
        <taxon>Bdellovibrionales</taxon>
        <taxon>Pseudobdellovibrionaceae</taxon>
        <taxon>Bdellovibrio</taxon>
    </lineage>
</organism>
<evidence type="ECO:0000256" key="2">
    <source>
        <dbReference type="SAM" id="SignalP"/>
    </source>
</evidence>
<evidence type="ECO:0000313" key="3">
    <source>
        <dbReference type="EMBL" id="KYG62224.1"/>
    </source>
</evidence>
<reference evidence="3 4" key="1">
    <citation type="submission" date="2016-03" db="EMBL/GenBank/DDBJ databases">
        <authorList>
            <person name="Ploux O."/>
        </authorList>
    </citation>
    <scope>NUCLEOTIDE SEQUENCE [LARGE SCALE GENOMIC DNA]</scope>
    <source>
        <strain evidence="3 4">BER2</strain>
    </source>
</reference>
<dbReference type="RefSeq" id="WP_063244326.1">
    <property type="nucleotide sequence ID" value="NZ_LUKF01000016.1"/>
</dbReference>
<feature type="transmembrane region" description="Helical" evidence="1">
    <location>
        <begin position="260"/>
        <end position="277"/>
    </location>
</feature>
<accession>A0A150WGX5</accession>
<dbReference type="AlphaFoldDB" id="A0A150WGX5"/>
<sequence length="289" mass="33118">MKKLFLLTFFVPAMALAQNILVQAPSSSKIEYEHFLAQHLETRSMVHFEQKIAQINPSQESQLFSLSDSFNDRLDFVISSLKEIQKEAPLTLSSLRFVRDLSEKALAKDLSAQDKKELLHAYCKSVTLLNEGPSRFVCREEYVSLEKLAKKFPHHDTLLIESMSFSLNEKSMATLSPQTAYQWTLVSNSQTTIRFYGTYGQLLNQHFVTENWVEGNCENFTHRIEDMNALHRGTVFFTESCTPRLLKDESKKSWIMEKKTWLYVAGAVVLGGIVYSLKDKDIVVNTSLK</sequence>
<name>A0A150WGX5_BDEBC</name>
<keyword evidence="1" id="KW-1133">Transmembrane helix</keyword>
<evidence type="ECO:0000313" key="4">
    <source>
        <dbReference type="Proteomes" id="UP000075391"/>
    </source>
</evidence>
<feature type="chain" id="PRO_5007572830" evidence="2">
    <location>
        <begin position="18"/>
        <end position="289"/>
    </location>
</feature>
<comment type="caution">
    <text evidence="3">The sequence shown here is derived from an EMBL/GenBank/DDBJ whole genome shotgun (WGS) entry which is preliminary data.</text>
</comment>
<protein>
    <submittedName>
        <fullName evidence="3">Uncharacterized protein</fullName>
    </submittedName>
</protein>